<feature type="domain" description="Sigma factor regulator C-terminal" evidence="2">
    <location>
        <begin position="200"/>
        <end position="378"/>
    </location>
</feature>
<evidence type="ECO:0000259" key="3">
    <source>
        <dbReference type="Pfam" id="PF13800"/>
    </source>
</evidence>
<dbReference type="Pfam" id="PF13800">
    <property type="entry name" value="Sigma_reg_N"/>
    <property type="match status" value="1"/>
</dbReference>
<dbReference type="InterPro" id="IPR029101">
    <property type="entry name" value="Sigma_reg_N"/>
</dbReference>
<evidence type="ECO:0000256" key="1">
    <source>
        <dbReference type="SAM" id="Phobius"/>
    </source>
</evidence>
<keyword evidence="1" id="KW-0472">Membrane</keyword>
<evidence type="ECO:0000313" key="5">
    <source>
        <dbReference type="Proteomes" id="UP001232343"/>
    </source>
</evidence>
<reference evidence="4 5" key="1">
    <citation type="submission" date="2023-07" db="EMBL/GenBank/DDBJ databases">
        <title>Genomic Encyclopedia of Type Strains, Phase IV (KMG-IV): sequencing the most valuable type-strain genomes for metagenomic binning, comparative biology and taxonomic classification.</title>
        <authorList>
            <person name="Goeker M."/>
        </authorList>
    </citation>
    <scope>NUCLEOTIDE SEQUENCE [LARGE SCALE GENOMIC DNA]</scope>
    <source>
        <strain evidence="4 5">DSM 27848</strain>
    </source>
</reference>
<dbReference type="EMBL" id="JAUSUO010000010">
    <property type="protein sequence ID" value="MDQ0344688.1"/>
    <property type="molecule type" value="Genomic_DNA"/>
</dbReference>
<feature type="domain" description="Sigma factor regulator N-terminal" evidence="3">
    <location>
        <begin position="61"/>
        <end position="151"/>
    </location>
</feature>
<protein>
    <submittedName>
        <fullName evidence="4">Uncharacterized protein</fullName>
    </submittedName>
</protein>
<sequence>MSEKMSEEFKNKLDAYEKGELHGDELADFEKELEKLELYQEHLDGKKSQAVTTINENKQLKILKRSKWKARFQTALTALGIFILILIISSILTAVYYSWGTPDRGDVFAKVIDYTLAVTEPDGEFGGTSSNAKPFFSMEMERDLKKKVGSNVMKVGELKVNFLFSLMGFPERNYMGNVSQNQPIFTYPGFDRGWSDWERLEKLPEGTVVSAYISFNNLESTDEVYQLLGEKDFDISWFAVDTGDRGEEASLDGGAILDPIGFPSTPIWHEDDMKLDSREETKGFLFGKVVSEGYSSPSYQEGDSDMLHKQFLKTLRFLEKHEKMANKLYQGRNLDLENKLQYLEKNGIKHYGVVITGPTKEIFKLKNEKAISTIEVDEVGFWNW</sequence>
<keyword evidence="1" id="KW-1133">Transmembrane helix</keyword>
<dbReference type="Pfam" id="PF13791">
    <property type="entry name" value="Sigma_reg_C"/>
    <property type="match status" value="1"/>
</dbReference>
<proteinExistence type="predicted"/>
<dbReference type="Proteomes" id="UP001232343">
    <property type="component" value="Unassembled WGS sequence"/>
</dbReference>
<gene>
    <name evidence="4" type="ORF">J2S14_003532</name>
</gene>
<feature type="transmembrane region" description="Helical" evidence="1">
    <location>
        <begin position="74"/>
        <end position="99"/>
    </location>
</feature>
<evidence type="ECO:0000259" key="2">
    <source>
        <dbReference type="Pfam" id="PF13791"/>
    </source>
</evidence>
<evidence type="ECO:0000313" key="4">
    <source>
        <dbReference type="EMBL" id="MDQ0344688.1"/>
    </source>
</evidence>
<dbReference type="RefSeq" id="WP_244682785.1">
    <property type="nucleotide sequence ID" value="NZ_JALIRM010000013.1"/>
</dbReference>
<name>A0ABU0D8E3_9BACI</name>
<comment type="caution">
    <text evidence="4">The sequence shown here is derived from an EMBL/GenBank/DDBJ whole genome shotgun (WGS) entry which is preliminary data.</text>
</comment>
<dbReference type="InterPro" id="IPR025672">
    <property type="entry name" value="Sigma_reg_C_dom"/>
</dbReference>
<organism evidence="4 5">
    <name type="scientific">Lederbergia wuyishanensis</name>
    <dbReference type="NCBI Taxonomy" id="1347903"/>
    <lineage>
        <taxon>Bacteria</taxon>
        <taxon>Bacillati</taxon>
        <taxon>Bacillota</taxon>
        <taxon>Bacilli</taxon>
        <taxon>Bacillales</taxon>
        <taxon>Bacillaceae</taxon>
        <taxon>Lederbergia</taxon>
    </lineage>
</organism>
<keyword evidence="5" id="KW-1185">Reference proteome</keyword>
<keyword evidence="1" id="KW-0812">Transmembrane</keyword>
<accession>A0ABU0D8E3</accession>